<dbReference type="PANTHER" id="PTHR42855">
    <property type="entry name" value="ABC TRANSPORTER ATP-BINDING SUBUNIT"/>
    <property type="match status" value="1"/>
</dbReference>
<evidence type="ECO:0000313" key="5">
    <source>
        <dbReference type="EMBL" id="MEI5994557.1"/>
    </source>
</evidence>
<proteinExistence type="predicted"/>
<dbReference type="EMBL" id="NGLE02000001">
    <property type="protein sequence ID" value="MEI5994557.1"/>
    <property type="molecule type" value="Genomic_DNA"/>
</dbReference>
<dbReference type="PROSITE" id="PS50893">
    <property type="entry name" value="ABC_TRANSPORTER_2"/>
    <property type="match status" value="2"/>
</dbReference>
<comment type="caution">
    <text evidence="6">The sequence shown here is derived from an EMBL/GenBank/DDBJ whole genome shotgun (WGS) entry which is preliminary data.</text>
</comment>
<dbReference type="OrthoDB" id="9760950at2"/>
<protein>
    <recommendedName>
        <fullName evidence="4">ABC transporter domain-containing protein</fullName>
    </recommendedName>
</protein>
<sequence length="531" mass="61774">MILQLKKISKNYGSMPLFEEVDLQINKGEKIGLIGTNGSGKSTLLKMIMGIESVDSGTISCKKNGRIGYLAQIPKATEQCVKEYLLETFVQTNEIQKQLTYLEKKMSDPECFLENVLLRYGQKQEEFLQAGGYEVENRLEMITNGLSINHLLSKSLLDLSGGEQTIVALARILLQENDLLLLDEPTNHLDTKRIAWLEGYLSHEKMAYLIVSHDRLFLDRTVEKIVEVEDGHLLEYKGNYSSYKKQKEEQLEKLRKDFTAQQKEIQKIKLAIRRFRQWGHEGDNEKFFKKAKELEKRLEKIQRIPKPKEETNKRRVTFKETDRSGKEVLQFEKVSKSYEGQPLFEQASFSLFWKDHSAIIGENGVGKSTLLKLVLELEQIDSGEIKRGTNLHIGYLPQIIQYEHPKQTVLQEFSQACSLIEQESRRVLAKYSFYREDVTKQVRFLSGGEKIRLELAKLMHKKVNFLLLDEPTNHLDIETREEIEEMLTEFKGTLLVVSHDRFFLEKMFDSFLIVEQHHIMKRTGNYLEIVK</sequence>
<dbReference type="EMBL" id="NGLE01000001">
    <property type="protein sequence ID" value="OTO09369.1"/>
    <property type="molecule type" value="Genomic_DNA"/>
</dbReference>
<dbReference type="PANTHER" id="PTHR42855:SF2">
    <property type="entry name" value="DRUG RESISTANCE ABC TRANSPORTER,ATP-BINDING PROTEIN"/>
    <property type="match status" value="1"/>
</dbReference>
<dbReference type="InterPro" id="IPR051309">
    <property type="entry name" value="ABCF_ATPase"/>
</dbReference>
<keyword evidence="3" id="KW-0175">Coiled coil</keyword>
<dbReference type="NCBIfam" id="NF000355">
    <property type="entry name" value="ribo_prot_ABC_F"/>
    <property type="match status" value="1"/>
</dbReference>
<evidence type="ECO:0000313" key="7">
    <source>
        <dbReference type="Proteomes" id="UP000195139"/>
    </source>
</evidence>
<dbReference type="SMART" id="SM00382">
    <property type="entry name" value="AAA"/>
    <property type="match status" value="2"/>
</dbReference>
<dbReference type="GO" id="GO:0005524">
    <property type="term" value="F:ATP binding"/>
    <property type="evidence" value="ECO:0007669"/>
    <property type="project" value="UniProtKB-KW"/>
</dbReference>
<evidence type="ECO:0000256" key="1">
    <source>
        <dbReference type="ARBA" id="ARBA00022741"/>
    </source>
</evidence>
<dbReference type="GO" id="GO:0016887">
    <property type="term" value="F:ATP hydrolysis activity"/>
    <property type="evidence" value="ECO:0007669"/>
    <property type="project" value="InterPro"/>
</dbReference>
<reference evidence="5 7" key="2">
    <citation type="submission" date="2018-07" db="EMBL/GenBank/DDBJ databases">
        <title>The Genome Sequence of Enterococcus sp. DIV0659b.</title>
        <authorList>
            <consortium name="The Broad Institute Genomics Platform"/>
            <consortium name="The Broad Institute Genomic Center for Infectious Diseases"/>
            <person name="Earl A."/>
            <person name="Manson A."/>
            <person name="Schwartman J."/>
            <person name="Gilmore M."/>
            <person name="Abouelleil A."/>
            <person name="Cao P."/>
            <person name="Chapman S."/>
            <person name="Cusick C."/>
            <person name="Shea T."/>
            <person name="Young S."/>
            <person name="Neafsey D."/>
            <person name="Nusbaum C."/>
            <person name="Birren B."/>
        </authorList>
    </citation>
    <scope>NUCLEOTIDE SEQUENCE [LARGE SCALE GENOMIC DNA]</scope>
    <source>
        <strain evidence="5 7">4G2_DIV0659</strain>
    </source>
</reference>
<dbReference type="SUPFAM" id="SSF52540">
    <property type="entry name" value="P-loop containing nucleoside triphosphate hydrolases"/>
    <property type="match status" value="2"/>
</dbReference>
<dbReference type="InterPro" id="IPR003593">
    <property type="entry name" value="AAA+_ATPase"/>
</dbReference>
<dbReference type="CDD" id="cd03221">
    <property type="entry name" value="ABCF_EF-3"/>
    <property type="match status" value="2"/>
</dbReference>
<gene>
    <name evidence="6" type="ORF">A5880_000048</name>
    <name evidence="5" type="ORF">A5880_002143</name>
</gene>
<accession>A0A242CGS9</accession>
<dbReference type="STRING" id="1834181.A5880_000048"/>
<organism evidence="6">
    <name type="scientific">Candidatus Enterococcus mansonii</name>
    <dbReference type="NCBI Taxonomy" id="1834181"/>
    <lineage>
        <taxon>Bacteria</taxon>
        <taxon>Bacillati</taxon>
        <taxon>Bacillota</taxon>
        <taxon>Bacilli</taxon>
        <taxon>Lactobacillales</taxon>
        <taxon>Enterococcaceae</taxon>
        <taxon>Enterococcus</taxon>
    </lineage>
</organism>
<dbReference type="Pfam" id="PF12848">
    <property type="entry name" value="ABC_tran_Xtn"/>
    <property type="match status" value="1"/>
</dbReference>
<keyword evidence="7" id="KW-1185">Reference proteome</keyword>
<name>A0A242CGS9_9ENTE</name>
<keyword evidence="2" id="KW-0067">ATP-binding</keyword>
<dbReference type="InterPro" id="IPR027417">
    <property type="entry name" value="P-loop_NTPase"/>
</dbReference>
<evidence type="ECO:0000313" key="6">
    <source>
        <dbReference type="EMBL" id="OTO09369.1"/>
    </source>
</evidence>
<feature type="domain" description="ABC transporter" evidence="4">
    <location>
        <begin position="329"/>
        <end position="529"/>
    </location>
</feature>
<evidence type="ECO:0000259" key="4">
    <source>
        <dbReference type="PROSITE" id="PS50893"/>
    </source>
</evidence>
<dbReference type="FunFam" id="3.40.50.300:FF:000011">
    <property type="entry name" value="Putative ABC transporter ATP-binding component"/>
    <property type="match status" value="1"/>
</dbReference>
<feature type="coiled-coil region" evidence="3">
    <location>
        <begin position="244"/>
        <end position="304"/>
    </location>
</feature>
<dbReference type="Proteomes" id="UP000195139">
    <property type="component" value="Unassembled WGS sequence"/>
</dbReference>
<dbReference type="InterPro" id="IPR032781">
    <property type="entry name" value="ABC_tran_Xtn"/>
</dbReference>
<evidence type="ECO:0000256" key="3">
    <source>
        <dbReference type="SAM" id="Coils"/>
    </source>
</evidence>
<keyword evidence="1" id="KW-0547">Nucleotide-binding</keyword>
<reference evidence="6" key="1">
    <citation type="submission" date="2017-05" db="EMBL/GenBank/DDBJ databases">
        <title>The Genome Sequence of Enterococcus sp. 4G2_DIV0659.</title>
        <authorList>
            <consortium name="The Broad Institute Genomics Platform"/>
            <consortium name="The Broad Institute Genomic Center for Infectious Diseases"/>
            <person name="Earl A."/>
            <person name="Manson A."/>
            <person name="Schwartman J."/>
            <person name="Gilmore M."/>
            <person name="Abouelleil A."/>
            <person name="Cao P."/>
            <person name="Chapman S."/>
            <person name="Cusick C."/>
            <person name="Shea T."/>
            <person name="Young S."/>
            <person name="Neafsey D."/>
            <person name="Nusbaum C."/>
            <person name="Birren B."/>
        </authorList>
    </citation>
    <scope>NUCLEOTIDE SEQUENCE [LARGE SCALE GENOMIC DNA]</scope>
    <source>
        <strain evidence="6">4G2_DIV0659</strain>
    </source>
</reference>
<dbReference type="AlphaFoldDB" id="A0A242CGS9"/>
<dbReference type="InterPro" id="IPR003439">
    <property type="entry name" value="ABC_transporter-like_ATP-bd"/>
</dbReference>
<dbReference type="Gene3D" id="3.40.50.300">
    <property type="entry name" value="P-loop containing nucleotide triphosphate hydrolases"/>
    <property type="match status" value="2"/>
</dbReference>
<feature type="domain" description="ABC transporter" evidence="4">
    <location>
        <begin position="3"/>
        <end position="255"/>
    </location>
</feature>
<evidence type="ECO:0000256" key="2">
    <source>
        <dbReference type="ARBA" id="ARBA00022840"/>
    </source>
</evidence>
<dbReference type="Pfam" id="PF00005">
    <property type="entry name" value="ABC_tran"/>
    <property type="match status" value="2"/>
</dbReference>